<feature type="signal peptide" evidence="2">
    <location>
        <begin position="1"/>
        <end position="20"/>
    </location>
</feature>
<keyword evidence="1" id="KW-0472">Membrane</keyword>
<dbReference type="EMBL" id="HBHR01005918">
    <property type="protein sequence ID" value="CAD9860373.1"/>
    <property type="molecule type" value="Transcribed_RNA"/>
</dbReference>
<keyword evidence="2" id="KW-0732">Signal</keyword>
<keyword evidence="1" id="KW-1133">Transmembrane helix</keyword>
<accession>A0A6U1MKJ9</accession>
<evidence type="ECO:0000313" key="4">
    <source>
        <dbReference type="EMBL" id="CAD9860373.1"/>
    </source>
</evidence>
<dbReference type="AlphaFoldDB" id="A0A6U1MKJ9"/>
<feature type="transmembrane region" description="Helical" evidence="1">
    <location>
        <begin position="275"/>
        <end position="295"/>
    </location>
</feature>
<sequence length="313" mass="34421">MAQMFSRALFFIGCLGFSLAQTDLPSVYPGEGTAVELHHDDVTLVYDAEFDGDKGYVLAHGEGSRGVLKFNQDYIDHFGLTHHSFGIQFDFHVSKALNQHTYGFIAGVGGNPNCVSKRLNKLTSEEARVFVPNEQFCKGITVAGWSDEAAPDQERDSRVGFYISVGGFRQAFIPMVDFLDKWQVMTIHVNRNEGLEGGTFQVYLDDQTLGDQYSFVEGDMEGDGEKMFIYGKSADTNSGSNVVVSDIMLKTTKDLDASELYVTDGLGFSYSTNPITYAATVLLFGLVAVVAKVVYARRISYKPIAAPQVDTPI</sequence>
<dbReference type="EMBL" id="HBHR01005917">
    <property type="protein sequence ID" value="CAD9860372.1"/>
    <property type="molecule type" value="Transcribed_RNA"/>
</dbReference>
<keyword evidence="1" id="KW-0812">Transmembrane</keyword>
<evidence type="ECO:0008006" key="5">
    <source>
        <dbReference type="Google" id="ProtNLM"/>
    </source>
</evidence>
<evidence type="ECO:0000313" key="3">
    <source>
        <dbReference type="EMBL" id="CAD9860372.1"/>
    </source>
</evidence>
<protein>
    <recommendedName>
        <fullName evidence="5">DOMON domain-containing protein</fullName>
    </recommendedName>
</protein>
<proteinExistence type="predicted"/>
<feature type="chain" id="PRO_5036393786" description="DOMON domain-containing protein" evidence="2">
    <location>
        <begin position="21"/>
        <end position="313"/>
    </location>
</feature>
<reference evidence="4" key="1">
    <citation type="submission" date="2021-01" db="EMBL/GenBank/DDBJ databases">
        <authorList>
            <person name="Corre E."/>
            <person name="Pelletier E."/>
            <person name="Niang G."/>
            <person name="Scheremetjew M."/>
            <person name="Finn R."/>
            <person name="Kale V."/>
            <person name="Holt S."/>
            <person name="Cochrane G."/>
            <person name="Meng A."/>
            <person name="Brown T."/>
            <person name="Cohen L."/>
        </authorList>
    </citation>
    <scope>NUCLEOTIDE SEQUENCE</scope>
    <source>
        <strain evidence="4">CCMP1661</strain>
    </source>
</reference>
<evidence type="ECO:0000256" key="1">
    <source>
        <dbReference type="SAM" id="Phobius"/>
    </source>
</evidence>
<gene>
    <name evidence="3" type="ORF">FJAP1339_LOCUS2893</name>
    <name evidence="4" type="ORF">FJAP1339_LOCUS2894</name>
</gene>
<organism evidence="4">
    <name type="scientific">Fibrocapsa japonica</name>
    <dbReference type="NCBI Taxonomy" id="94617"/>
    <lineage>
        <taxon>Eukaryota</taxon>
        <taxon>Sar</taxon>
        <taxon>Stramenopiles</taxon>
        <taxon>Ochrophyta</taxon>
        <taxon>Raphidophyceae</taxon>
        <taxon>Chattonellales</taxon>
        <taxon>Chattonellaceae</taxon>
        <taxon>Fibrocapsa</taxon>
    </lineage>
</organism>
<name>A0A6U1MKJ9_9STRA</name>
<evidence type="ECO:0000256" key="2">
    <source>
        <dbReference type="SAM" id="SignalP"/>
    </source>
</evidence>